<name>A0A913X1N8_EXADI</name>
<reference evidence="2" key="1">
    <citation type="submission" date="2022-11" db="UniProtKB">
        <authorList>
            <consortium name="EnsemblMetazoa"/>
        </authorList>
    </citation>
    <scope>IDENTIFICATION</scope>
</reference>
<dbReference type="EnsemblMetazoa" id="XM_021041824.2">
    <property type="protein sequence ID" value="XP_020897483.1"/>
    <property type="gene ID" value="LOC110236316"/>
</dbReference>
<accession>A0A913X1N8</accession>
<proteinExistence type="predicted"/>
<feature type="region of interest" description="Disordered" evidence="1">
    <location>
        <begin position="36"/>
        <end position="75"/>
    </location>
</feature>
<feature type="compositionally biased region" description="Basic residues" evidence="1">
    <location>
        <begin position="9"/>
        <end position="20"/>
    </location>
</feature>
<feature type="region of interest" description="Disordered" evidence="1">
    <location>
        <begin position="1"/>
        <end position="20"/>
    </location>
</feature>
<evidence type="ECO:0000313" key="3">
    <source>
        <dbReference type="Proteomes" id="UP000887567"/>
    </source>
</evidence>
<organism evidence="2 3">
    <name type="scientific">Exaiptasia diaphana</name>
    <name type="common">Tropical sea anemone</name>
    <name type="synonym">Aiptasia pulchella</name>
    <dbReference type="NCBI Taxonomy" id="2652724"/>
    <lineage>
        <taxon>Eukaryota</taxon>
        <taxon>Metazoa</taxon>
        <taxon>Cnidaria</taxon>
        <taxon>Anthozoa</taxon>
        <taxon>Hexacorallia</taxon>
        <taxon>Actiniaria</taxon>
        <taxon>Aiptasiidae</taxon>
        <taxon>Exaiptasia</taxon>
    </lineage>
</organism>
<evidence type="ECO:0000313" key="2">
    <source>
        <dbReference type="EnsemblMetazoa" id="XP_020897483.1"/>
    </source>
</evidence>
<dbReference type="GeneID" id="110236316"/>
<keyword evidence="3" id="KW-1185">Reference proteome</keyword>
<dbReference type="OMA" id="ILCDAFR"/>
<dbReference type="RefSeq" id="XP_020897483.1">
    <property type="nucleotide sequence ID" value="XM_021041824.2"/>
</dbReference>
<dbReference type="OrthoDB" id="5959851at2759"/>
<evidence type="ECO:0000256" key="1">
    <source>
        <dbReference type="SAM" id="MobiDB-lite"/>
    </source>
</evidence>
<dbReference type="Proteomes" id="UP000887567">
    <property type="component" value="Unplaced"/>
</dbReference>
<protein>
    <submittedName>
        <fullName evidence="2">Uncharacterized protein</fullName>
    </submittedName>
</protein>
<feature type="compositionally biased region" description="Basic and acidic residues" evidence="1">
    <location>
        <begin position="39"/>
        <end position="71"/>
    </location>
</feature>
<dbReference type="AlphaFoldDB" id="A0A913X1N8"/>
<dbReference type="KEGG" id="epa:110236316"/>
<sequence length="332" mass="38499">MLAYNFRPSRPKAAHRKSKTRLVRGDTMFPVERGVVSPQKRDLRQLDDSRSRSNLHRESNMFKTTSQREDPTVGEQEIRQNLTTRILDNGKASRQTWPAEDQRRQFAASCFDYVQNYHHYILDVKKLQRGEQIPYLSPSQATVKQTTNTPKCLTELPKRSTKSASKLRRVSWERKDIDVNSQLESTLQDLIVTEIEDELNKSHVLNLSCSELRAPLATPVGTPRSSIVHSSFPDFPHSSYKKGMTTEIQKPYMSAFQTRIPPLKSCESINDRRSYRRSNEDGVPDYQRFRILCDAFRPCTPQRTKKMKHKKTLPSQVLDFYTRIVNVDYAST</sequence>